<feature type="region of interest" description="Disordered" evidence="1">
    <location>
        <begin position="506"/>
        <end position="527"/>
    </location>
</feature>
<reference evidence="2 3" key="1">
    <citation type="submission" date="2017-12" db="EMBL/GenBank/DDBJ databases">
        <title>Sequencing, de novo assembly and annotation of complete genome of a new Thraustochytrid species, strain FCC1311.</title>
        <authorList>
            <person name="Sedici K."/>
            <person name="Godart F."/>
            <person name="Aiese Cigliano R."/>
            <person name="Sanseverino W."/>
            <person name="Barakat M."/>
            <person name="Ortet P."/>
            <person name="Marechal E."/>
            <person name="Cagnac O."/>
            <person name="Amato A."/>
        </authorList>
    </citation>
    <scope>NUCLEOTIDE SEQUENCE [LARGE SCALE GENOMIC DNA]</scope>
</reference>
<dbReference type="InterPro" id="IPR011604">
    <property type="entry name" value="PDDEXK-like_dom_sf"/>
</dbReference>
<dbReference type="OrthoDB" id="10679575at2759"/>
<evidence type="ECO:0000256" key="1">
    <source>
        <dbReference type="SAM" id="MobiDB-lite"/>
    </source>
</evidence>
<evidence type="ECO:0000313" key="3">
    <source>
        <dbReference type="Proteomes" id="UP000241890"/>
    </source>
</evidence>
<protein>
    <submittedName>
        <fullName evidence="2">Uncharacterized protein</fullName>
    </submittedName>
</protein>
<dbReference type="EMBL" id="BEYU01000095">
    <property type="protein sequence ID" value="GBG31278.1"/>
    <property type="molecule type" value="Genomic_DNA"/>
</dbReference>
<accession>A0A2R5GNF9</accession>
<dbReference type="Proteomes" id="UP000241890">
    <property type="component" value="Unassembled WGS sequence"/>
</dbReference>
<feature type="region of interest" description="Disordered" evidence="1">
    <location>
        <begin position="443"/>
        <end position="462"/>
    </location>
</feature>
<sequence>MEATTATSFRQKWMKLHQEPLKLASRDEAARLCGVDVMAKHHVDSILDTLDSVCREKNKAEPWDETSLFLTILGADGKHHLLHSMCQSLLVAGKAEIHEWEFLAFLAQLFWTTGCTKATKKKSFELLSTFMRMKGYAGMDVLLDLTRFNTLQKHFRGFPPQASANASSHLDETDNAAKMHSLEEKLAEITLRLFANKNLRVTIDDRNRGTVSTSTPVNTYRPRKRHQNGAGSDASADAIFRVKLFSQLYSRQYNQAQVLEKTLQRIKDATGADVAGVQVCLNRGNPSEELYKVCARLGFDLIVINDKERHQGNPFLSLTAHKDTRTKYVNRGWATSNLNIHPEFLVDDAPELGSEIFAASKSLTRDSGRSNVIAHAYAVREYGDAKRSRIHRFVSMLPSDIEDVFKNTFVFESFGRVPESIAQTWLFYPASKFRRPTPIVTADSEEDMETSSVGEGCLDDGDITLDGDDYEDEEYESNSEVCEGEENPEDASACVAHCDDEVCDASQSDRDRTTNLSHNEDTEPLSNEPMTDAMRRIIEAPSPERKDVEAHISASVVPLTAGQRCADWFMFKMLLITGTSAQQIAKEDVGCRPFLYEDPSRAEPPQALTSSALSRMLCAGWFHDKNPDGGRANRAMAIGVINESEITRQLRKEKFVDSVFEIGLVQKKGRPGLGVSADNIIVIRPPGETNPAARIVAPLETKTKNSPRAQARLTKVSRRHGPYFCCNVGSSKWFEAVPTESRGHLLHQAAIYDSEYVVFCVGTTMTINYVVLIRSPLETRQKWLQAFEEVEHRFINWAYAASPALSSSSIPCAYSEEDRKLLASRLPLWSAYHSRLKSCGVFVPVRLTRSLVQYYYSASKQGVDGLDAFSERFESRAVNTKWETDAVIGMVTDVLINALIVWRIIITSNKLGGEWQSLEKFQQECSRSCHVSDFVQQVTLGLLAKASGLKRSLSNEHVIGNATESGRPVQEKNGHVTTRWLTNDEHAKLRIPNGKRDVIQSANTNSVKKLRLSGNPHPEPFWEQYTAIFASLGFKHAMLS</sequence>
<dbReference type="InParanoid" id="A0A2R5GNF9"/>
<dbReference type="AlphaFoldDB" id="A0A2R5GNF9"/>
<gene>
    <name evidence="2" type="ORF">FCC1311_075012</name>
</gene>
<feature type="compositionally biased region" description="Basic and acidic residues" evidence="1">
    <location>
        <begin position="507"/>
        <end position="521"/>
    </location>
</feature>
<dbReference type="Gene3D" id="3.90.320.10">
    <property type="match status" value="1"/>
</dbReference>
<feature type="region of interest" description="Disordered" evidence="1">
    <location>
        <begin position="210"/>
        <end position="232"/>
    </location>
</feature>
<keyword evidence="3" id="KW-1185">Reference proteome</keyword>
<proteinExistence type="predicted"/>
<organism evidence="2 3">
    <name type="scientific">Hondaea fermentalgiana</name>
    <dbReference type="NCBI Taxonomy" id="2315210"/>
    <lineage>
        <taxon>Eukaryota</taxon>
        <taxon>Sar</taxon>
        <taxon>Stramenopiles</taxon>
        <taxon>Bigyra</taxon>
        <taxon>Labyrinthulomycetes</taxon>
        <taxon>Thraustochytrida</taxon>
        <taxon>Thraustochytriidae</taxon>
        <taxon>Hondaea</taxon>
    </lineage>
</organism>
<evidence type="ECO:0000313" key="2">
    <source>
        <dbReference type="EMBL" id="GBG31278.1"/>
    </source>
</evidence>
<comment type="caution">
    <text evidence="2">The sequence shown here is derived from an EMBL/GenBank/DDBJ whole genome shotgun (WGS) entry which is preliminary data.</text>
</comment>
<name>A0A2R5GNF9_9STRA</name>